<feature type="compositionally biased region" description="Basic residues" evidence="1">
    <location>
        <begin position="16"/>
        <end position="35"/>
    </location>
</feature>
<feature type="compositionally biased region" description="Basic residues" evidence="1">
    <location>
        <begin position="157"/>
        <end position="170"/>
    </location>
</feature>
<dbReference type="AlphaFoldDB" id="A0ABD2AGD0"/>
<feature type="compositionally biased region" description="Basic and acidic residues" evidence="1">
    <location>
        <begin position="145"/>
        <end position="156"/>
    </location>
</feature>
<gene>
    <name evidence="2" type="ORF">V1478_011135</name>
</gene>
<accession>A0ABD2AGD0</accession>
<feature type="region of interest" description="Disordered" evidence="1">
    <location>
        <begin position="1"/>
        <end position="57"/>
    </location>
</feature>
<organism evidence="2 3">
    <name type="scientific">Vespula squamosa</name>
    <name type="common">Southern yellow jacket</name>
    <name type="synonym">Wasp</name>
    <dbReference type="NCBI Taxonomy" id="30214"/>
    <lineage>
        <taxon>Eukaryota</taxon>
        <taxon>Metazoa</taxon>
        <taxon>Ecdysozoa</taxon>
        <taxon>Arthropoda</taxon>
        <taxon>Hexapoda</taxon>
        <taxon>Insecta</taxon>
        <taxon>Pterygota</taxon>
        <taxon>Neoptera</taxon>
        <taxon>Endopterygota</taxon>
        <taxon>Hymenoptera</taxon>
        <taxon>Apocrita</taxon>
        <taxon>Aculeata</taxon>
        <taxon>Vespoidea</taxon>
        <taxon>Vespidae</taxon>
        <taxon>Vespinae</taxon>
        <taxon>Vespula</taxon>
    </lineage>
</organism>
<comment type="caution">
    <text evidence="2">The sequence shown here is derived from an EMBL/GenBank/DDBJ whole genome shotgun (WGS) entry which is preliminary data.</text>
</comment>
<evidence type="ECO:0000256" key="1">
    <source>
        <dbReference type="SAM" id="MobiDB-lite"/>
    </source>
</evidence>
<proteinExistence type="predicted"/>
<keyword evidence="3" id="KW-1185">Reference proteome</keyword>
<protein>
    <submittedName>
        <fullName evidence="2">Glutamate receptor 1 isoform X2</fullName>
    </submittedName>
</protein>
<evidence type="ECO:0000313" key="2">
    <source>
        <dbReference type="EMBL" id="KAL2719673.1"/>
    </source>
</evidence>
<feature type="region of interest" description="Disordered" evidence="1">
    <location>
        <begin position="145"/>
        <end position="186"/>
    </location>
</feature>
<feature type="compositionally biased region" description="Basic and acidic residues" evidence="1">
    <location>
        <begin position="171"/>
        <end position="186"/>
    </location>
</feature>
<sequence>MLPVLRETDGPFSAPRSRRRRRVRATTRSNPRRRGTASLSSSFSSSISSFSSFSFSSSSSFDFRELLERKDAENEVEDEEIVRGRSGGGRASGVVRPVGTSTLMTTALTLLLILLPAAFPDKINIASWITINAGFRVVAPELAGNERKGEREEQKMKNRLVKSRKRRRGDRGRAVDEGEERKTEARDEKTLNVDVDGEGNIRSRIMEQYHFAIVFVALRMRICGPATRFIATHLVL</sequence>
<feature type="region of interest" description="Disordered" evidence="1">
    <location>
        <begin position="74"/>
        <end position="93"/>
    </location>
</feature>
<dbReference type="Proteomes" id="UP001607302">
    <property type="component" value="Unassembled WGS sequence"/>
</dbReference>
<evidence type="ECO:0000313" key="3">
    <source>
        <dbReference type="Proteomes" id="UP001607302"/>
    </source>
</evidence>
<keyword evidence="2" id="KW-0675">Receptor</keyword>
<name>A0ABD2AGD0_VESSQ</name>
<feature type="compositionally biased region" description="Low complexity" evidence="1">
    <location>
        <begin position="38"/>
        <end position="57"/>
    </location>
</feature>
<dbReference type="EMBL" id="JAUDFV010000149">
    <property type="protein sequence ID" value="KAL2719673.1"/>
    <property type="molecule type" value="Genomic_DNA"/>
</dbReference>
<reference evidence="2 3" key="1">
    <citation type="journal article" date="2024" name="Ann. Entomol. Soc. Am.">
        <title>Genomic analyses of the southern and eastern yellowjacket wasps (Hymenoptera: Vespidae) reveal evolutionary signatures of social life.</title>
        <authorList>
            <person name="Catto M.A."/>
            <person name="Caine P.B."/>
            <person name="Orr S.E."/>
            <person name="Hunt B.G."/>
            <person name="Goodisman M.A.D."/>
        </authorList>
    </citation>
    <scope>NUCLEOTIDE SEQUENCE [LARGE SCALE GENOMIC DNA]</scope>
    <source>
        <strain evidence="2">233</strain>
        <tissue evidence="2">Head and thorax</tissue>
    </source>
</reference>